<evidence type="ECO:0000313" key="5">
    <source>
        <dbReference type="Proteomes" id="UP000183040"/>
    </source>
</evidence>
<dbReference type="Pfam" id="PF01809">
    <property type="entry name" value="YidD"/>
    <property type="match status" value="1"/>
</dbReference>
<evidence type="ECO:0000313" key="3">
    <source>
        <dbReference type="EMBL" id="SEA91276.1"/>
    </source>
</evidence>
<keyword evidence="1" id="KW-1003">Cell membrane</keyword>
<sequence>MKPRNSRISALWVFVTGILRKVFSFLLLVPIYFYRVCISPLTPPSCRFTPTCSAYAVEAIKKHGPVKGLYLAVRRILRCHPWGGSGYDPVP</sequence>
<evidence type="ECO:0000313" key="6">
    <source>
        <dbReference type="Proteomes" id="UP000183766"/>
    </source>
</evidence>
<gene>
    <name evidence="3" type="ORF">SAMN04487924_1185</name>
    <name evidence="4" type="ORF">SAMN05216250_12861</name>
</gene>
<keyword evidence="2" id="KW-1133">Transmembrane helix</keyword>
<name>A0A174EWI6_9BACE</name>
<proteinExistence type="inferred from homology"/>
<evidence type="ECO:0000256" key="2">
    <source>
        <dbReference type="SAM" id="Phobius"/>
    </source>
</evidence>
<accession>A0A174EWI6</accession>
<dbReference type="EMBL" id="FOUM01000028">
    <property type="protein sequence ID" value="SFN28958.1"/>
    <property type="molecule type" value="Genomic_DNA"/>
</dbReference>
<comment type="similarity">
    <text evidence="1">Belongs to the UPF0161 family.</text>
</comment>
<comment type="function">
    <text evidence="1">Could be involved in insertion of integral membrane proteins into the membrane.</text>
</comment>
<dbReference type="RefSeq" id="WP_008641574.1">
    <property type="nucleotide sequence ID" value="NZ_AP031409.1"/>
</dbReference>
<dbReference type="NCBIfam" id="TIGR00278">
    <property type="entry name" value="membrane protein insertion efficiency factor YidD"/>
    <property type="match status" value="1"/>
</dbReference>
<dbReference type="PANTHER" id="PTHR33383:SF1">
    <property type="entry name" value="MEMBRANE PROTEIN INSERTION EFFICIENCY FACTOR-RELATED"/>
    <property type="match status" value="1"/>
</dbReference>
<dbReference type="EMBL" id="FNRP01000018">
    <property type="protein sequence ID" value="SEA91276.1"/>
    <property type="molecule type" value="Genomic_DNA"/>
</dbReference>
<reference evidence="5 6" key="1">
    <citation type="submission" date="2016-10" db="EMBL/GenBank/DDBJ databases">
        <authorList>
            <person name="de Groot N.N."/>
        </authorList>
    </citation>
    <scope>NUCLEOTIDE SEQUENCE [LARGE SCALE GENOMIC DNA]</scope>
    <source>
        <strain evidence="4 6">NLAE-zl-C202</strain>
        <strain evidence="3 5">NLAE-zl-G339</strain>
    </source>
</reference>
<evidence type="ECO:0000256" key="1">
    <source>
        <dbReference type="HAMAP-Rule" id="MF_00386"/>
    </source>
</evidence>
<dbReference type="PANTHER" id="PTHR33383">
    <property type="entry name" value="MEMBRANE PROTEIN INSERTION EFFICIENCY FACTOR-RELATED"/>
    <property type="match status" value="1"/>
</dbReference>
<dbReference type="SMART" id="SM01234">
    <property type="entry name" value="Haemolytic"/>
    <property type="match status" value="1"/>
</dbReference>
<keyword evidence="2" id="KW-0812">Transmembrane</keyword>
<dbReference type="HAMAP" id="MF_00386">
    <property type="entry name" value="UPF0161_YidD"/>
    <property type="match status" value="1"/>
</dbReference>
<organism evidence="3 5">
    <name type="scientific">Bacteroides xylanisolvens</name>
    <dbReference type="NCBI Taxonomy" id="371601"/>
    <lineage>
        <taxon>Bacteria</taxon>
        <taxon>Pseudomonadati</taxon>
        <taxon>Bacteroidota</taxon>
        <taxon>Bacteroidia</taxon>
        <taxon>Bacteroidales</taxon>
        <taxon>Bacteroidaceae</taxon>
        <taxon>Bacteroides</taxon>
    </lineage>
</organism>
<evidence type="ECO:0000313" key="4">
    <source>
        <dbReference type="EMBL" id="SFN28958.1"/>
    </source>
</evidence>
<protein>
    <recommendedName>
        <fullName evidence="1">Putative membrane protein insertion efficiency factor</fullName>
    </recommendedName>
</protein>
<comment type="subcellular location">
    <subcellularLocation>
        <location evidence="1">Cell membrane</location>
        <topology evidence="1">Peripheral membrane protein</topology>
        <orientation evidence="1">Cytoplasmic side</orientation>
    </subcellularLocation>
</comment>
<dbReference type="GeneID" id="69482640"/>
<dbReference type="Proteomes" id="UP000183040">
    <property type="component" value="Unassembled WGS sequence"/>
</dbReference>
<dbReference type="InterPro" id="IPR002696">
    <property type="entry name" value="Membr_insert_effic_factor_YidD"/>
</dbReference>
<feature type="transmembrane region" description="Helical" evidence="2">
    <location>
        <begin position="12"/>
        <end position="34"/>
    </location>
</feature>
<keyword evidence="1 2" id="KW-0472">Membrane</keyword>
<dbReference type="AlphaFoldDB" id="A0A174EWI6"/>
<dbReference type="Proteomes" id="UP000183766">
    <property type="component" value="Unassembled WGS sequence"/>
</dbReference>
<dbReference type="GO" id="GO:0005886">
    <property type="term" value="C:plasma membrane"/>
    <property type="evidence" value="ECO:0007669"/>
    <property type="project" value="UniProtKB-SubCell"/>
</dbReference>